<dbReference type="GO" id="GO:0000723">
    <property type="term" value="P:telomere maintenance"/>
    <property type="evidence" value="ECO:0007669"/>
    <property type="project" value="TreeGrafter"/>
</dbReference>
<dbReference type="InterPro" id="IPR036940">
    <property type="entry name" value="PI3/4_kinase_cat_sf"/>
</dbReference>
<dbReference type="Pfam" id="PF25030">
    <property type="entry name" value="M-HEAT_ATR"/>
    <property type="match status" value="1"/>
</dbReference>
<evidence type="ECO:0000256" key="4">
    <source>
        <dbReference type="ARBA" id="ARBA00012513"/>
    </source>
</evidence>
<evidence type="ECO:0000256" key="8">
    <source>
        <dbReference type="ARBA" id="ARBA00022741"/>
    </source>
</evidence>
<dbReference type="InterPro" id="IPR014009">
    <property type="entry name" value="PIK_FAT"/>
</dbReference>
<comment type="subunit">
    <text evidence="3">Associates with DNA double-strand breaks.</text>
</comment>
<evidence type="ECO:0000256" key="11">
    <source>
        <dbReference type="ARBA" id="ARBA00022840"/>
    </source>
</evidence>
<dbReference type="EMBL" id="QZBD01000483">
    <property type="protein sequence ID" value="THY13023.1"/>
    <property type="molecule type" value="Genomic_DNA"/>
</dbReference>
<keyword evidence="7" id="KW-0808">Transferase</keyword>
<evidence type="ECO:0000256" key="10">
    <source>
        <dbReference type="ARBA" id="ARBA00022777"/>
    </source>
</evidence>
<proteinExistence type="inferred from homology"/>
<dbReference type="InterPro" id="IPR057564">
    <property type="entry name" value="HEAT_ATR"/>
</dbReference>
<dbReference type="SMART" id="SM00802">
    <property type="entry name" value="UME"/>
    <property type="match status" value="1"/>
</dbReference>
<dbReference type="Gene3D" id="1.10.1070.11">
    <property type="entry name" value="Phosphatidylinositol 3-/4-kinase, catalytic domain"/>
    <property type="match status" value="1"/>
</dbReference>
<dbReference type="SMART" id="SM01343">
    <property type="entry name" value="FATC"/>
    <property type="match status" value="1"/>
</dbReference>
<dbReference type="InterPro" id="IPR011009">
    <property type="entry name" value="Kinase-like_dom_sf"/>
</dbReference>
<dbReference type="GO" id="GO:0005524">
    <property type="term" value="F:ATP binding"/>
    <property type="evidence" value="ECO:0007669"/>
    <property type="project" value="UniProtKB-KW"/>
</dbReference>
<sequence length="2345" mass="261983">MVGRLLAHTHSRSAVFGGDDLTDANLPPPSTLAAQLVRNHVETARGVHQPDTTVPFRQLLQELLNKTSVPETDVEVNHKLIKVVVEAGLDVLFQDNPFPQWGFLLPQAVDSLAVIQSTIQRQPEILFQGGPQPNLEQHPHLLLWLFPKLLMISKHSKGDQLQASLASLLSSLVLALSKTLDLWPHAKAVLHMLRDCVTDVFLLLQDNRIFSKSSPQVPGVLLPPARSTSNAWPASEDETALLLGHQITTNDALSAIRIQLLLVSTLRDIASTRAALSQFQTSTVPLHKWLFDSVGCLSRILFQHKSWLDQHSFFSLFALQIMRLHNICLNGSFDASPRSRISYLLGNLCEFCSKLIIYEGKSPLDDELQRELASTLELLVDRFNAEYAYIIEEFLLPSMRAFALDTSKFETATQSLRQVLEKCLSRHDINGQDFGQNGSADQADTVMRDDAPLPSNEATVSQPAPSSRSLRVGLVSASKPDHMSNGQSEDLYQTLKRRVAILLGKESDTTPGGQKHDAVELRIAAGRTLAAFLREGLPVDLRNKNRQLALNFLRALSTKDIVGQHETLILAWGRVAVVCGEKELNLALLRLVDYLGHPNSLVCSVAYSELEDIAETLSLSPQTLLKPFYRSIAVAVVQDLTTKPQKAQQLAEFLGMSVSHFLLLTQRDTVPFLVLTRKKDILQRIASARSAETNIQDMCLQPPANLAAVISTLLFQPSSDVEGNATRCLAEVAPGFQSSDLGSLVRSNPVLIACEMLKAAGDGDESNASKAQQAIQIFAMLVEGKPSHSKPNAKTSRMVVSFFEAHVLGIMTEFSNSIDNALSLSSSEKLRCVKAIEQMIILAKSKVSVALPQIRACLQSAIDQPKLQDSALSAWLTMVNVLEGDDVADMVDHTFALVAQHWNDLSSTLQMKTHDTISEILKTHSNVIREKLMTIPSLASIPLMSKIGGEIQRLKKDERPEVHLRAFAKRLHDENVAIVTQGLRELVPWLGENQGFIHEAAVSEQPKTAIADIMRALLDVCTKYASNESAVVDLSAQCIGIIGCLDPNRIDMISSKRQVLVLSNFEKASEVINWVAIMLEDVLVPAFKSSTNARDQGFLAYVMQELVRFCGFNEAAAARLRPSQAGPAYNRWTEMTESVRNTLTPFLSSRYLLNSNSSVQPGKRNYPVFTVGKRYSTWLREWAYDMLWRGKGDNAEMVFPILARIITRHDISIASFLLPYVALNIVLGGTVQEAKDVGIEMLTVLSSESLVEPEREALRQCSENVFTVLDYMSKWLQEKKRTMVAHRTAAMRAGHALSEVEEAKDKGQIESVESVIRSIPADIIAQRAMECGSYARALFHWESYIRDQSQRQGNQDAKEHDAMFQRLHSIYSQIDEPDGLDGISAHLNILSPEQQAFQHQRTGRWSAAQSWYELELIKSPSNTNRQIDLLSCLRESGQYDQVLRYASYYKGNSNAGEKSRLLSYMTEACWITERFDTLKETLSGLSEETQNDFNVGVGKVLLAMQEKDQDSTSSMINKLRNIVVKGITSVSGSSLQACHDVLLKLHIVYEIGALSGVLDVPSTQDSPSASILGVMDKRLAVVGAYITDKQYLLGVRRAVMRLSSVDFSDVSIGTSWLTTARLARKTNVSSIAHYAVLNAFSCGDDAAKIEHARLLWKDDQHRQAIQSLEGAIASNTFATYDQRMVDTSNPEEAQQKQNMLSARAHLLLAKWLDASGQTQATKIASKYQYAARHHSRWEKGHYYLGKHYNMLLDAAKILPISKQPENYITGELTKLVIENYLRSVPFGSKYWYQTIPKIITLWLDLGMECMQRTRNDAQAEVTAKRSHFLDLIHKQMRKYFDRIPPYIFYNALPQMISRITHPNPKVYEVLQMIISKIVSSHPSQALWFLLAVCKASAPDRASRGVAIINKLKDPKTRPKNESASLDLRVMITHGQKLSDGLLQACEIHIETRSANVSLSKDLNFNHKLAPNPLVIPLESTLTANAPVVQDAFHIRKFVAFAQERITIQSFSDEVLVLNSLQRPRKLTVRGSDGKQYGLLCKPKDDLRKDQRLMEFNTMINRALRRDTESSKRRLYIKTYGVTPLSEESGTIEWVEGIKPLRDILLKLYQRKGVQPNYNELRVFLSEASASPANVDIFNEKVLKVFPSILHEWFAEMFPEPDSWFAARLRYARSAAVMSMVGHVLGLGDRHGENILLQEDTGGVFHVDFNCLFDKGLTFEKPELVPFRLTHNMIAAMGAYGYEGPFRKSAELTLGLLRQHQDTLMNILETFLHDPTTDFIGKKKRTTPGVPDTPQEVLESISQKLKGFLRGETVPLSVEGHVNALIGQATDPWNLCQMYIGWCAFL</sequence>
<keyword evidence="14" id="KW-0539">Nucleus</keyword>
<evidence type="ECO:0000256" key="12">
    <source>
        <dbReference type="ARBA" id="ARBA00022853"/>
    </source>
</evidence>
<dbReference type="SUPFAM" id="SSF56112">
    <property type="entry name" value="Protein kinase-like (PK-like)"/>
    <property type="match status" value="1"/>
</dbReference>
<dbReference type="InterPro" id="IPR003152">
    <property type="entry name" value="FATC_dom"/>
</dbReference>
<evidence type="ECO:0000256" key="2">
    <source>
        <dbReference type="ARBA" id="ARBA00010769"/>
    </source>
</evidence>
<evidence type="ECO:0000256" key="22">
    <source>
        <dbReference type="SAM" id="MobiDB-lite"/>
    </source>
</evidence>
<dbReference type="SMART" id="SM00146">
    <property type="entry name" value="PI3Kc"/>
    <property type="match status" value="1"/>
</dbReference>
<evidence type="ECO:0000313" key="26">
    <source>
        <dbReference type="EMBL" id="THY13023.1"/>
    </source>
</evidence>
<dbReference type="InterPro" id="IPR050517">
    <property type="entry name" value="DDR_Repair_Kinase"/>
</dbReference>
<dbReference type="Pfam" id="PF00454">
    <property type="entry name" value="PI3_PI4_kinase"/>
    <property type="match status" value="1"/>
</dbReference>
<evidence type="ECO:0000256" key="18">
    <source>
        <dbReference type="ARBA" id="ARBA00030459"/>
    </source>
</evidence>
<dbReference type="Pfam" id="PF25385">
    <property type="entry name" value="HEAT_MEC1_N"/>
    <property type="match status" value="1"/>
</dbReference>
<dbReference type="PROSITE" id="PS50290">
    <property type="entry name" value="PI3_4_KINASE_3"/>
    <property type="match status" value="1"/>
</dbReference>
<dbReference type="InterPro" id="IPR058681">
    <property type="entry name" value="HEAT_MEC1_N"/>
</dbReference>
<evidence type="ECO:0000256" key="1">
    <source>
        <dbReference type="ARBA" id="ARBA00004123"/>
    </source>
</evidence>
<feature type="domain" description="FATC" evidence="25">
    <location>
        <begin position="2313"/>
        <end position="2345"/>
    </location>
</feature>
<dbReference type="InterPro" id="IPR003151">
    <property type="entry name" value="PIK-rel_kinase_FAT"/>
</dbReference>
<evidence type="ECO:0000256" key="3">
    <source>
        <dbReference type="ARBA" id="ARBA00011370"/>
    </source>
</evidence>
<dbReference type="PANTHER" id="PTHR11139">
    <property type="entry name" value="ATAXIA TELANGIECTASIA MUTATED ATM -RELATED"/>
    <property type="match status" value="1"/>
</dbReference>
<dbReference type="GO" id="GO:0005694">
    <property type="term" value="C:chromosome"/>
    <property type="evidence" value="ECO:0007669"/>
    <property type="project" value="TreeGrafter"/>
</dbReference>
<evidence type="ECO:0000256" key="7">
    <source>
        <dbReference type="ARBA" id="ARBA00022679"/>
    </source>
</evidence>
<evidence type="ECO:0000256" key="20">
    <source>
        <dbReference type="ARBA" id="ARBA00047899"/>
    </source>
</evidence>
<dbReference type="CDD" id="cd00892">
    <property type="entry name" value="PIKKc_ATR"/>
    <property type="match status" value="1"/>
</dbReference>
<organism evidence="26 27">
    <name type="scientific">Aureobasidium pullulans</name>
    <name type="common">Black yeast</name>
    <name type="synonym">Pullularia pullulans</name>
    <dbReference type="NCBI Taxonomy" id="5580"/>
    <lineage>
        <taxon>Eukaryota</taxon>
        <taxon>Fungi</taxon>
        <taxon>Dikarya</taxon>
        <taxon>Ascomycota</taxon>
        <taxon>Pezizomycotina</taxon>
        <taxon>Dothideomycetes</taxon>
        <taxon>Dothideomycetidae</taxon>
        <taxon>Dothideales</taxon>
        <taxon>Saccotheciaceae</taxon>
        <taxon>Aureobasidium</taxon>
    </lineage>
</organism>
<dbReference type="InterPro" id="IPR012993">
    <property type="entry name" value="UME"/>
</dbReference>
<evidence type="ECO:0000256" key="14">
    <source>
        <dbReference type="ARBA" id="ARBA00023242"/>
    </source>
</evidence>
<accession>A0A4V4JS97</accession>
<comment type="catalytic activity">
    <reaction evidence="21">
        <text>L-seryl-[protein] + ATP = O-phospho-L-seryl-[protein] + ADP + H(+)</text>
        <dbReference type="Rhea" id="RHEA:17989"/>
        <dbReference type="Rhea" id="RHEA-COMP:9863"/>
        <dbReference type="Rhea" id="RHEA-COMP:11604"/>
        <dbReference type="ChEBI" id="CHEBI:15378"/>
        <dbReference type="ChEBI" id="CHEBI:29999"/>
        <dbReference type="ChEBI" id="CHEBI:30616"/>
        <dbReference type="ChEBI" id="CHEBI:83421"/>
        <dbReference type="ChEBI" id="CHEBI:456216"/>
        <dbReference type="EC" id="2.7.11.1"/>
    </reaction>
</comment>
<evidence type="ECO:0000256" key="5">
    <source>
        <dbReference type="ARBA" id="ARBA00021345"/>
    </source>
</evidence>
<keyword evidence="13" id="KW-0234">DNA repair</keyword>
<evidence type="ECO:0000256" key="19">
    <source>
        <dbReference type="ARBA" id="ARBA00033001"/>
    </source>
</evidence>
<comment type="caution">
    <text evidence="26">The sequence shown here is derived from an EMBL/GenBank/DDBJ whole genome shotgun (WGS) entry which is preliminary data.</text>
</comment>
<feature type="compositionally biased region" description="Polar residues" evidence="22">
    <location>
        <begin position="456"/>
        <end position="469"/>
    </location>
</feature>
<protein>
    <recommendedName>
        <fullName evidence="5">Serine/threonine-protein kinase MEC1</fullName>
        <ecNumber evidence="4">2.7.11.1</ecNumber>
    </recommendedName>
    <alternativeName>
        <fullName evidence="19">ATR homolog</fullName>
    </alternativeName>
    <alternativeName>
        <fullName evidence="18">DNA-damage checkpoint kinase MEC1</fullName>
    </alternativeName>
    <alternativeName>
        <fullName evidence="17">Mitosis entry checkpoint protein 1</fullName>
    </alternativeName>
</protein>
<keyword evidence="15" id="KW-0469">Meiosis</keyword>
<dbReference type="PROSITE" id="PS51190">
    <property type="entry name" value="FATC"/>
    <property type="match status" value="1"/>
</dbReference>
<dbReference type="PANTHER" id="PTHR11139:SF125">
    <property type="entry name" value="SERINE_THREONINE-PROTEIN KINASE MEC1"/>
    <property type="match status" value="1"/>
</dbReference>
<keyword evidence="6" id="KW-0723">Serine/threonine-protein kinase</keyword>
<reference evidence="26 27" key="1">
    <citation type="submission" date="2018-10" db="EMBL/GenBank/DDBJ databases">
        <title>Fifty Aureobasidium pullulans genomes reveal a recombining polyextremotolerant generalist.</title>
        <authorList>
            <person name="Gostincar C."/>
            <person name="Turk M."/>
            <person name="Zajc J."/>
            <person name="Gunde-Cimerman N."/>
        </authorList>
    </citation>
    <scope>NUCLEOTIDE SEQUENCE [LARGE SCALE GENOMIC DNA]</scope>
    <source>
        <strain evidence="26 27">EXF-6604</strain>
    </source>
</reference>
<name>A0A4V4JS97_AURPU</name>
<evidence type="ECO:0000259" key="23">
    <source>
        <dbReference type="PROSITE" id="PS50290"/>
    </source>
</evidence>
<evidence type="ECO:0000256" key="16">
    <source>
        <dbReference type="ARBA" id="ARBA00025079"/>
    </source>
</evidence>
<dbReference type="InterPro" id="IPR018936">
    <property type="entry name" value="PI3/4_kinase_CS"/>
</dbReference>
<evidence type="ECO:0000256" key="6">
    <source>
        <dbReference type="ARBA" id="ARBA00022527"/>
    </source>
</evidence>
<feature type="domain" description="PI3K/PI4K catalytic" evidence="23">
    <location>
        <begin position="2010"/>
        <end position="2333"/>
    </location>
</feature>
<comment type="catalytic activity">
    <reaction evidence="20">
        <text>L-threonyl-[protein] + ATP = O-phospho-L-threonyl-[protein] + ADP + H(+)</text>
        <dbReference type="Rhea" id="RHEA:46608"/>
        <dbReference type="Rhea" id="RHEA-COMP:11060"/>
        <dbReference type="Rhea" id="RHEA-COMP:11605"/>
        <dbReference type="ChEBI" id="CHEBI:15378"/>
        <dbReference type="ChEBI" id="CHEBI:30013"/>
        <dbReference type="ChEBI" id="CHEBI:30616"/>
        <dbReference type="ChEBI" id="CHEBI:61977"/>
        <dbReference type="ChEBI" id="CHEBI:456216"/>
        <dbReference type="EC" id="2.7.11.1"/>
    </reaction>
</comment>
<dbReference type="FunFam" id="1.10.1070.11:FF:000031">
    <property type="entry name" value="Phosphatidyl inositol 3-kinase"/>
    <property type="match status" value="1"/>
</dbReference>
<keyword evidence="8" id="KW-0547">Nucleotide-binding</keyword>
<dbReference type="EC" id="2.7.11.1" evidence="4"/>
<keyword evidence="12" id="KW-0156">Chromatin regulator</keyword>
<evidence type="ECO:0000256" key="9">
    <source>
        <dbReference type="ARBA" id="ARBA00022763"/>
    </source>
</evidence>
<comment type="similarity">
    <text evidence="2">Belongs to the PI3/PI4-kinase family. ATM subfamily.</text>
</comment>
<keyword evidence="11" id="KW-0067">ATP-binding</keyword>
<dbReference type="Pfam" id="PF23593">
    <property type="entry name" value="HEAT_ATR"/>
    <property type="match status" value="1"/>
</dbReference>
<dbReference type="Pfam" id="PF02259">
    <property type="entry name" value="FAT"/>
    <property type="match status" value="1"/>
</dbReference>
<feature type="compositionally biased region" description="Polar residues" evidence="22">
    <location>
        <begin position="433"/>
        <end position="442"/>
    </location>
</feature>
<feature type="region of interest" description="Disordered" evidence="22">
    <location>
        <begin position="431"/>
        <end position="470"/>
    </location>
</feature>
<evidence type="ECO:0000259" key="24">
    <source>
        <dbReference type="PROSITE" id="PS51189"/>
    </source>
</evidence>
<dbReference type="Pfam" id="PF08064">
    <property type="entry name" value="UME"/>
    <property type="match status" value="1"/>
</dbReference>
<dbReference type="Pfam" id="PF02260">
    <property type="entry name" value="FATC"/>
    <property type="match status" value="1"/>
</dbReference>
<dbReference type="SUPFAM" id="SSF48371">
    <property type="entry name" value="ARM repeat"/>
    <property type="match status" value="1"/>
</dbReference>
<evidence type="ECO:0000313" key="27">
    <source>
        <dbReference type="Proteomes" id="UP000306584"/>
    </source>
</evidence>
<dbReference type="GO" id="GO:0004674">
    <property type="term" value="F:protein serine/threonine kinase activity"/>
    <property type="evidence" value="ECO:0007669"/>
    <property type="project" value="UniProtKB-KW"/>
</dbReference>
<gene>
    <name evidence="26" type="ORF">D6D01_08451</name>
</gene>
<dbReference type="InterPro" id="IPR000403">
    <property type="entry name" value="PI3/4_kinase_cat_dom"/>
</dbReference>
<evidence type="ECO:0000256" key="21">
    <source>
        <dbReference type="ARBA" id="ARBA00048679"/>
    </source>
</evidence>
<dbReference type="GO" id="GO:0005634">
    <property type="term" value="C:nucleus"/>
    <property type="evidence" value="ECO:0007669"/>
    <property type="project" value="UniProtKB-SubCell"/>
</dbReference>
<dbReference type="InterPro" id="IPR016024">
    <property type="entry name" value="ARM-type_fold"/>
</dbReference>
<comment type="subcellular location">
    <subcellularLocation>
        <location evidence="1">Nucleus</location>
    </subcellularLocation>
</comment>
<evidence type="ECO:0000259" key="25">
    <source>
        <dbReference type="PROSITE" id="PS51190"/>
    </source>
</evidence>
<dbReference type="GO" id="GO:0006281">
    <property type="term" value="P:DNA repair"/>
    <property type="evidence" value="ECO:0007669"/>
    <property type="project" value="UniProtKB-KW"/>
</dbReference>
<keyword evidence="9" id="KW-0227">DNA damage</keyword>
<feature type="domain" description="FAT" evidence="24">
    <location>
        <begin position="1323"/>
        <end position="1895"/>
    </location>
</feature>
<dbReference type="PROSITE" id="PS00916">
    <property type="entry name" value="PI3_4_KINASE_2"/>
    <property type="match status" value="1"/>
</dbReference>
<dbReference type="PROSITE" id="PS51189">
    <property type="entry name" value="FAT"/>
    <property type="match status" value="1"/>
</dbReference>
<dbReference type="Proteomes" id="UP000306584">
    <property type="component" value="Unassembled WGS sequence"/>
</dbReference>
<dbReference type="InterPro" id="IPR056802">
    <property type="entry name" value="ATR-like_M-HEAT"/>
</dbReference>
<comment type="function">
    <text evidence="16">Serine/threonine protein kinase which activates checkpoint signaling upon genotoxic stresses such as ionizing radiation (IR), ultraviolet light (UV), or DNA replication stalling, thereby acting as a DNA damage sensor. Recognizes the substrate consensus sequence [ST]-Q. Phosphorylates histone H2A to form H2AS128ph (gamma-H2A) at sites of DNA damage, involved in the regulation of DNA damage response mechanism. Required for the control of telomere length and genome stability.</text>
</comment>
<evidence type="ECO:0000256" key="13">
    <source>
        <dbReference type="ARBA" id="ARBA00023204"/>
    </source>
</evidence>
<keyword evidence="10" id="KW-0418">Kinase</keyword>
<evidence type="ECO:0000256" key="15">
    <source>
        <dbReference type="ARBA" id="ARBA00023254"/>
    </source>
</evidence>
<dbReference type="GO" id="GO:0000077">
    <property type="term" value="P:DNA damage checkpoint signaling"/>
    <property type="evidence" value="ECO:0007669"/>
    <property type="project" value="TreeGrafter"/>
</dbReference>
<dbReference type="Gene3D" id="3.30.1010.10">
    <property type="entry name" value="Phosphatidylinositol 3-kinase Catalytic Subunit, Chain A, domain 4"/>
    <property type="match status" value="1"/>
</dbReference>
<evidence type="ECO:0000256" key="17">
    <source>
        <dbReference type="ARBA" id="ARBA00029679"/>
    </source>
</evidence>